<keyword evidence="1" id="KW-0805">Transcription regulation</keyword>
<dbReference type="InterPro" id="IPR009057">
    <property type="entry name" value="Homeodomain-like_sf"/>
</dbReference>
<organism evidence="5 6">
    <name type="scientific">Polaribacter ponticola</name>
    <dbReference type="NCBI Taxonomy" id="2978475"/>
    <lineage>
        <taxon>Bacteria</taxon>
        <taxon>Pseudomonadati</taxon>
        <taxon>Bacteroidota</taxon>
        <taxon>Flavobacteriia</taxon>
        <taxon>Flavobacteriales</taxon>
        <taxon>Flavobacteriaceae</taxon>
    </lineage>
</organism>
<dbReference type="Gene3D" id="1.25.40.10">
    <property type="entry name" value="Tetratricopeptide repeat domain"/>
    <property type="match status" value="1"/>
</dbReference>
<dbReference type="InterPro" id="IPR019734">
    <property type="entry name" value="TPR_rpt"/>
</dbReference>
<keyword evidence="6" id="KW-1185">Reference proteome</keyword>
<comment type="caution">
    <text evidence="5">The sequence shown here is derived from an EMBL/GenBank/DDBJ whole genome shotgun (WGS) entry which is preliminary data.</text>
</comment>
<evidence type="ECO:0000256" key="3">
    <source>
        <dbReference type="ARBA" id="ARBA00023163"/>
    </source>
</evidence>
<dbReference type="SMART" id="SM00342">
    <property type="entry name" value="HTH_ARAC"/>
    <property type="match status" value="1"/>
</dbReference>
<dbReference type="SUPFAM" id="SSF46689">
    <property type="entry name" value="Homeodomain-like"/>
    <property type="match status" value="1"/>
</dbReference>
<gene>
    <name evidence="5" type="ORF">N5A56_001435</name>
</gene>
<evidence type="ECO:0000256" key="1">
    <source>
        <dbReference type="ARBA" id="ARBA00023015"/>
    </source>
</evidence>
<keyword evidence="3" id="KW-0804">Transcription</keyword>
<dbReference type="PANTHER" id="PTHR43280">
    <property type="entry name" value="ARAC-FAMILY TRANSCRIPTIONAL REGULATOR"/>
    <property type="match status" value="1"/>
</dbReference>
<protein>
    <submittedName>
        <fullName evidence="5">Helix-turn-helix domain-containing protein</fullName>
    </submittedName>
</protein>
<dbReference type="InterPro" id="IPR011990">
    <property type="entry name" value="TPR-like_helical_dom_sf"/>
</dbReference>
<dbReference type="PANTHER" id="PTHR43280:SF2">
    <property type="entry name" value="HTH-TYPE TRANSCRIPTIONAL REGULATOR EXSA"/>
    <property type="match status" value="1"/>
</dbReference>
<dbReference type="Gene3D" id="3.40.50.10070">
    <property type="entry name" value="TolB, N-terminal domain"/>
    <property type="match status" value="1"/>
</dbReference>
<dbReference type="PROSITE" id="PS01124">
    <property type="entry name" value="HTH_ARAC_FAMILY_2"/>
    <property type="match status" value="1"/>
</dbReference>
<evidence type="ECO:0000313" key="6">
    <source>
        <dbReference type="Proteomes" id="UP001151478"/>
    </source>
</evidence>
<dbReference type="Gene3D" id="1.10.10.60">
    <property type="entry name" value="Homeodomain-like"/>
    <property type="match status" value="2"/>
</dbReference>
<evidence type="ECO:0000259" key="4">
    <source>
        <dbReference type="PROSITE" id="PS01124"/>
    </source>
</evidence>
<name>A0ABT5S4Z8_9FLAO</name>
<proteinExistence type="predicted"/>
<dbReference type="InterPro" id="IPR018060">
    <property type="entry name" value="HTH_AraC"/>
</dbReference>
<feature type="domain" description="HTH araC/xylS-type" evidence="4">
    <location>
        <begin position="490"/>
        <end position="598"/>
    </location>
</feature>
<evidence type="ECO:0000256" key="2">
    <source>
        <dbReference type="ARBA" id="ARBA00023125"/>
    </source>
</evidence>
<dbReference type="Proteomes" id="UP001151478">
    <property type="component" value="Unassembled WGS sequence"/>
</dbReference>
<dbReference type="Pfam" id="PF12833">
    <property type="entry name" value="HTH_18"/>
    <property type="match status" value="1"/>
</dbReference>
<dbReference type="SUPFAM" id="SSF48452">
    <property type="entry name" value="TPR-like"/>
    <property type="match status" value="1"/>
</dbReference>
<dbReference type="SMART" id="SM00028">
    <property type="entry name" value="TPR"/>
    <property type="match status" value="1"/>
</dbReference>
<dbReference type="RefSeq" id="WP_265724102.1">
    <property type="nucleotide sequence ID" value="NZ_JAOSLC020000002.1"/>
</dbReference>
<accession>A0ABT5S4Z8</accession>
<reference evidence="5" key="1">
    <citation type="submission" date="2023-02" db="EMBL/GenBank/DDBJ databases">
        <title>Polaribacter ponticola sp. nov., isolated from seawater.</title>
        <authorList>
            <person name="Baek J.H."/>
            <person name="Kim J.M."/>
            <person name="Choi D.G."/>
            <person name="Jeon C.O."/>
        </authorList>
    </citation>
    <scope>NUCLEOTIDE SEQUENCE</scope>
    <source>
        <strain evidence="5">MSW5</strain>
    </source>
</reference>
<sequence length="601" mass="69187">MSNHLPISSPNKSIAVLPFVNMSADPENEYFSDGITEEIINALTTVKGLKVIARTSSFAFKNKNIDVRTIGDQLGVSTILEGSVRKSENKVRITAQLISTKDGTHFWSKNFDRELEDIFVVQDEISLQITDQIRENFGHLNIQEHLIEAPTQNIEAYNLYLKGRYQHLMWDGPGIAKATELYEQSVAKDPSFALPYFGLAYCYAMSISWRNNKGLLQMTKEKLSKGFNLNKQSFVGYFSKATLSFWSHWDFINGHKYFQKAIELNPSYTEAEEGLCELYTAVGYFEKALWHVDNILKTNPFATNHYFTKANIHYLNEDYTEALDCIEISLSINPDFTHSIALKQICLILTKDYEKLNNFLRQTPLAERPEECRVLYNLVNAEEKIDIDISRVSFMIKEDIGSARFPWPLFLMVHFGKHEMALDFLEEKIKMRTGQIINFMNIPLLRPLHQYQRFQDLVQTVFRVELLPTDSEEQIRIDPPKALMSAAEIDKVLEMIGKGMKEENWYLNPSLSLRKLAEKVNISSNKLSWLLNECIGQNFNKYINSFRLENFKGNALNPANSHLTLLAIAYESGFNSKTVFNAFFKKNEGITPKAWLRSNEI</sequence>
<dbReference type="EMBL" id="JAOSLC020000002">
    <property type="protein sequence ID" value="MDD7913180.1"/>
    <property type="molecule type" value="Genomic_DNA"/>
</dbReference>
<evidence type="ECO:0000313" key="5">
    <source>
        <dbReference type="EMBL" id="MDD7913180.1"/>
    </source>
</evidence>
<keyword evidence="2" id="KW-0238">DNA-binding</keyword>